<dbReference type="PRINTS" id="PR00783">
    <property type="entry name" value="MINTRINSICP"/>
</dbReference>
<feature type="compositionally biased region" description="Polar residues" evidence="9">
    <location>
        <begin position="85"/>
        <end position="105"/>
    </location>
</feature>
<keyword evidence="3 8" id="KW-0813">Transport</keyword>
<evidence type="ECO:0000256" key="3">
    <source>
        <dbReference type="ARBA" id="ARBA00022448"/>
    </source>
</evidence>
<keyword evidence="4" id="KW-1003">Cell membrane</keyword>
<comment type="caution">
    <text evidence="11">The sequence shown here is derived from an EMBL/GenBank/DDBJ whole genome shotgun (WGS) entry which is preliminary data.</text>
</comment>
<feature type="region of interest" description="Disordered" evidence="9">
    <location>
        <begin position="81"/>
        <end position="105"/>
    </location>
</feature>
<dbReference type="GO" id="GO:0015250">
    <property type="term" value="F:water channel activity"/>
    <property type="evidence" value="ECO:0007669"/>
    <property type="project" value="TreeGrafter"/>
</dbReference>
<dbReference type="PANTHER" id="PTHR19139">
    <property type="entry name" value="AQUAPORIN TRANSPORTER"/>
    <property type="match status" value="1"/>
</dbReference>
<evidence type="ECO:0000313" key="12">
    <source>
        <dbReference type="Proteomes" id="UP000440578"/>
    </source>
</evidence>
<protein>
    <submittedName>
        <fullName evidence="11">Aquaporin-4</fullName>
    </submittedName>
</protein>
<name>A0A6A4WCI1_AMPAM</name>
<feature type="region of interest" description="Disordered" evidence="9">
    <location>
        <begin position="1"/>
        <end position="23"/>
    </location>
</feature>
<dbReference type="InterPro" id="IPR000425">
    <property type="entry name" value="MIP"/>
</dbReference>
<gene>
    <name evidence="11" type="primary">bib_0</name>
    <name evidence="11" type="ORF">FJT64_022962</name>
</gene>
<feature type="transmembrane region" description="Helical" evidence="10">
    <location>
        <begin position="223"/>
        <end position="242"/>
    </location>
</feature>
<evidence type="ECO:0000256" key="7">
    <source>
        <dbReference type="ARBA" id="ARBA00023136"/>
    </source>
</evidence>
<dbReference type="SUPFAM" id="SSF81338">
    <property type="entry name" value="Aquaporin-like"/>
    <property type="match status" value="1"/>
</dbReference>
<evidence type="ECO:0000256" key="9">
    <source>
        <dbReference type="SAM" id="MobiDB-lite"/>
    </source>
</evidence>
<feature type="transmembrane region" description="Helical" evidence="10">
    <location>
        <begin position="153"/>
        <end position="174"/>
    </location>
</feature>
<sequence length="356" mass="36964">MIRAGSRSSLPGQQMAGGSSDDSALTPVELMRRYLDSLPQDFSVREELRSPKFWKALRAELLASLLVAVFVTGSTARSPAREVTAATSSPPAQGQPQATAGSSDGSDGARMALAYALTTATLIQCLGSVSGAHANPAVTLGLLVRRLVSPLRAAAYVTAQLAGGLAGALILYGLTPAGVGHGDQVAAVRPGVSLPQAFGAELLATFIPVLTTLAALEPVREDVGCKALSVGLAYGVGALFAYRQFQLTGAGLNPARTLGPAVVYNVWTNHWVYWVGPLFGGLLGGFTYEFVHEASPRGRLVRRSFRRSPGTTGGVRGHLSAPIRGQPGREVSGFSSVATDCLQLSATEEGAAVTRH</sequence>
<accession>A0A6A4WCI1</accession>
<dbReference type="Pfam" id="PF00230">
    <property type="entry name" value="MIP"/>
    <property type="match status" value="1"/>
</dbReference>
<reference evidence="11 12" key="1">
    <citation type="submission" date="2019-07" db="EMBL/GenBank/DDBJ databases">
        <title>Draft genome assembly of a fouling barnacle, Amphibalanus amphitrite (Darwin, 1854): The first reference genome for Thecostraca.</title>
        <authorList>
            <person name="Kim W."/>
        </authorList>
    </citation>
    <scope>NUCLEOTIDE SEQUENCE [LARGE SCALE GENOMIC DNA]</scope>
    <source>
        <strain evidence="11">SNU_AA5</strain>
        <tissue evidence="11">Soma without cirri and trophi</tissue>
    </source>
</reference>
<comment type="similarity">
    <text evidence="2 8">Belongs to the MIP/aquaporin (TC 1.A.8) family.</text>
</comment>
<evidence type="ECO:0000256" key="1">
    <source>
        <dbReference type="ARBA" id="ARBA00004651"/>
    </source>
</evidence>
<feature type="transmembrane region" description="Helical" evidence="10">
    <location>
        <begin position="271"/>
        <end position="291"/>
    </location>
</feature>
<evidence type="ECO:0000256" key="10">
    <source>
        <dbReference type="SAM" id="Phobius"/>
    </source>
</evidence>
<evidence type="ECO:0000313" key="11">
    <source>
        <dbReference type="EMBL" id="KAF0305427.1"/>
    </source>
</evidence>
<dbReference type="PROSITE" id="PS00221">
    <property type="entry name" value="MIP"/>
    <property type="match status" value="1"/>
</dbReference>
<evidence type="ECO:0000256" key="2">
    <source>
        <dbReference type="ARBA" id="ARBA00006175"/>
    </source>
</evidence>
<dbReference type="Proteomes" id="UP000440578">
    <property type="component" value="Unassembled WGS sequence"/>
</dbReference>
<feature type="transmembrane region" description="Helical" evidence="10">
    <location>
        <begin position="194"/>
        <end position="216"/>
    </location>
</feature>
<proteinExistence type="inferred from homology"/>
<dbReference type="EMBL" id="VIIS01000753">
    <property type="protein sequence ID" value="KAF0305427.1"/>
    <property type="molecule type" value="Genomic_DNA"/>
</dbReference>
<dbReference type="InterPro" id="IPR023271">
    <property type="entry name" value="Aquaporin-like"/>
</dbReference>
<dbReference type="AlphaFoldDB" id="A0A6A4WCI1"/>
<dbReference type="InterPro" id="IPR034294">
    <property type="entry name" value="Aquaporin_transptr"/>
</dbReference>
<evidence type="ECO:0000256" key="6">
    <source>
        <dbReference type="ARBA" id="ARBA00022989"/>
    </source>
</evidence>
<evidence type="ECO:0000256" key="8">
    <source>
        <dbReference type="RuleBase" id="RU000477"/>
    </source>
</evidence>
<comment type="subcellular location">
    <subcellularLocation>
        <location evidence="1">Cell membrane</location>
        <topology evidence="1">Multi-pass membrane protein</topology>
    </subcellularLocation>
</comment>
<organism evidence="11 12">
    <name type="scientific">Amphibalanus amphitrite</name>
    <name type="common">Striped barnacle</name>
    <name type="synonym">Balanus amphitrite</name>
    <dbReference type="NCBI Taxonomy" id="1232801"/>
    <lineage>
        <taxon>Eukaryota</taxon>
        <taxon>Metazoa</taxon>
        <taxon>Ecdysozoa</taxon>
        <taxon>Arthropoda</taxon>
        <taxon>Crustacea</taxon>
        <taxon>Multicrustacea</taxon>
        <taxon>Cirripedia</taxon>
        <taxon>Thoracica</taxon>
        <taxon>Thoracicalcarea</taxon>
        <taxon>Balanomorpha</taxon>
        <taxon>Balanoidea</taxon>
        <taxon>Balanidae</taxon>
        <taxon>Amphibalaninae</taxon>
        <taxon>Amphibalanus</taxon>
    </lineage>
</organism>
<dbReference type="Gene3D" id="1.20.1080.10">
    <property type="entry name" value="Glycerol uptake facilitator protein"/>
    <property type="match status" value="1"/>
</dbReference>
<dbReference type="PANTHER" id="PTHR19139:SF199">
    <property type="entry name" value="MIP17260P"/>
    <property type="match status" value="1"/>
</dbReference>
<dbReference type="OrthoDB" id="3222at2759"/>
<dbReference type="InterPro" id="IPR022357">
    <property type="entry name" value="MIP_CS"/>
</dbReference>
<evidence type="ECO:0000256" key="4">
    <source>
        <dbReference type="ARBA" id="ARBA00022475"/>
    </source>
</evidence>
<keyword evidence="12" id="KW-1185">Reference proteome</keyword>
<dbReference type="GO" id="GO:0005886">
    <property type="term" value="C:plasma membrane"/>
    <property type="evidence" value="ECO:0007669"/>
    <property type="project" value="UniProtKB-SubCell"/>
</dbReference>
<keyword evidence="6 10" id="KW-1133">Transmembrane helix</keyword>
<keyword evidence="7 10" id="KW-0472">Membrane</keyword>
<evidence type="ECO:0000256" key="5">
    <source>
        <dbReference type="ARBA" id="ARBA00022692"/>
    </source>
</evidence>
<keyword evidence="5 8" id="KW-0812">Transmembrane</keyword>